<dbReference type="GO" id="GO:0005085">
    <property type="term" value="F:guanyl-nucleotide exchange factor activity"/>
    <property type="evidence" value="ECO:0007669"/>
    <property type="project" value="InterPro"/>
</dbReference>
<name>A0A9P6L5W5_9AGAM</name>
<dbReference type="SUPFAM" id="SSF48065">
    <property type="entry name" value="DBL homology domain (DH-domain)"/>
    <property type="match status" value="1"/>
</dbReference>
<dbReference type="Pfam" id="PF00621">
    <property type="entry name" value="RhoGEF"/>
    <property type="match status" value="1"/>
</dbReference>
<evidence type="ECO:0000259" key="2">
    <source>
        <dbReference type="PROSITE" id="PS50010"/>
    </source>
</evidence>
<keyword evidence="4" id="KW-1185">Reference proteome</keyword>
<feature type="region of interest" description="Disordered" evidence="1">
    <location>
        <begin position="313"/>
        <end position="332"/>
    </location>
</feature>
<dbReference type="InterPro" id="IPR000219">
    <property type="entry name" value="DH_dom"/>
</dbReference>
<dbReference type="Gene3D" id="1.20.1270.60">
    <property type="entry name" value="Arfaptin homology (AH) domain/BAR domain"/>
    <property type="match status" value="1"/>
</dbReference>
<accession>A0A9P6L5W5</accession>
<dbReference type="GO" id="GO:0005737">
    <property type="term" value="C:cytoplasm"/>
    <property type="evidence" value="ECO:0007669"/>
    <property type="project" value="TreeGrafter"/>
</dbReference>
<feature type="compositionally biased region" description="Basic and acidic residues" evidence="1">
    <location>
        <begin position="319"/>
        <end position="332"/>
    </location>
</feature>
<feature type="compositionally biased region" description="Pro residues" evidence="1">
    <location>
        <begin position="746"/>
        <end position="759"/>
    </location>
</feature>
<feature type="region of interest" description="Disordered" evidence="1">
    <location>
        <begin position="580"/>
        <end position="677"/>
    </location>
</feature>
<feature type="compositionally biased region" description="Polar residues" evidence="1">
    <location>
        <begin position="761"/>
        <end position="774"/>
    </location>
</feature>
<feature type="compositionally biased region" description="Polar residues" evidence="1">
    <location>
        <begin position="654"/>
        <end position="664"/>
    </location>
</feature>
<dbReference type="Gene3D" id="1.20.900.10">
    <property type="entry name" value="Dbl homology (DH) domain"/>
    <property type="match status" value="1"/>
</dbReference>
<organism evidence="3 4">
    <name type="scientific">Thelephora terrestris</name>
    <dbReference type="NCBI Taxonomy" id="56493"/>
    <lineage>
        <taxon>Eukaryota</taxon>
        <taxon>Fungi</taxon>
        <taxon>Dikarya</taxon>
        <taxon>Basidiomycota</taxon>
        <taxon>Agaricomycotina</taxon>
        <taxon>Agaricomycetes</taxon>
        <taxon>Thelephorales</taxon>
        <taxon>Thelephoraceae</taxon>
        <taxon>Thelephora</taxon>
    </lineage>
</organism>
<evidence type="ECO:0000313" key="3">
    <source>
        <dbReference type="EMBL" id="KAF9783975.1"/>
    </source>
</evidence>
<protein>
    <recommendedName>
        <fullName evidence="2">DH domain-containing protein</fullName>
    </recommendedName>
</protein>
<dbReference type="PANTHER" id="PTHR22834">
    <property type="entry name" value="NUCLEAR FUSION PROTEIN FUS2"/>
    <property type="match status" value="1"/>
</dbReference>
<evidence type="ECO:0000313" key="4">
    <source>
        <dbReference type="Proteomes" id="UP000736335"/>
    </source>
</evidence>
<gene>
    <name evidence="3" type="ORF">BJ322DRAFT_1007523</name>
</gene>
<feature type="compositionally biased region" description="Polar residues" evidence="1">
    <location>
        <begin position="620"/>
        <end position="639"/>
    </location>
</feature>
<evidence type="ECO:0000256" key="1">
    <source>
        <dbReference type="SAM" id="MobiDB-lite"/>
    </source>
</evidence>
<feature type="region of interest" description="Disordered" evidence="1">
    <location>
        <begin position="726"/>
        <end position="774"/>
    </location>
</feature>
<feature type="domain" description="DH" evidence="2">
    <location>
        <begin position="36"/>
        <end position="262"/>
    </location>
</feature>
<dbReference type="Proteomes" id="UP000736335">
    <property type="component" value="Unassembled WGS sequence"/>
</dbReference>
<reference evidence="3" key="1">
    <citation type="journal article" date="2020" name="Nat. Commun.">
        <title>Large-scale genome sequencing of mycorrhizal fungi provides insights into the early evolution of symbiotic traits.</title>
        <authorList>
            <person name="Miyauchi S."/>
            <person name="Kiss E."/>
            <person name="Kuo A."/>
            <person name="Drula E."/>
            <person name="Kohler A."/>
            <person name="Sanchez-Garcia M."/>
            <person name="Morin E."/>
            <person name="Andreopoulos B."/>
            <person name="Barry K.W."/>
            <person name="Bonito G."/>
            <person name="Buee M."/>
            <person name="Carver A."/>
            <person name="Chen C."/>
            <person name="Cichocki N."/>
            <person name="Clum A."/>
            <person name="Culley D."/>
            <person name="Crous P.W."/>
            <person name="Fauchery L."/>
            <person name="Girlanda M."/>
            <person name="Hayes R.D."/>
            <person name="Keri Z."/>
            <person name="LaButti K."/>
            <person name="Lipzen A."/>
            <person name="Lombard V."/>
            <person name="Magnuson J."/>
            <person name="Maillard F."/>
            <person name="Murat C."/>
            <person name="Nolan M."/>
            <person name="Ohm R.A."/>
            <person name="Pangilinan J."/>
            <person name="Pereira M.F."/>
            <person name="Perotto S."/>
            <person name="Peter M."/>
            <person name="Pfister S."/>
            <person name="Riley R."/>
            <person name="Sitrit Y."/>
            <person name="Stielow J.B."/>
            <person name="Szollosi G."/>
            <person name="Zifcakova L."/>
            <person name="Stursova M."/>
            <person name="Spatafora J.W."/>
            <person name="Tedersoo L."/>
            <person name="Vaario L.M."/>
            <person name="Yamada A."/>
            <person name="Yan M."/>
            <person name="Wang P."/>
            <person name="Xu J."/>
            <person name="Bruns T."/>
            <person name="Baldrian P."/>
            <person name="Vilgalys R."/>
            <person name="Dunand C."/>
            <person name="Henrissat B."/>
            <person name="Grigoriev I.V."/>
            <person name="Hibbett D."/>
            <person name="Nagy L.G."/>
            <person name="Martin F.M."/>
        </authorList>
    </citation>
    <scope>NUCLEOTIDE SEQUENCE</scope>
    <source>
        <strain evidence="3">UH-Tt-Lm1</strain>
    </source>
</reference>
<dbReference type="EMBL" id="WIUZ02000009">
    <property type="protein sequence ID" value="KAF9783975.1"/>
    <property type="molecule type" value="Genomic_DNA"/>
</dbReference>
<dbReference type="GO" id="GO:0031991">
    <property type="term" value="P:regulation of actomyosin contractile ring contraction"/>
    <property type="evidence" value="ECO:0007669"/>
    <property type="project" value="TreeGrafter"/>
</dbReference>
<dbReference type="GO" id="GO:0032955">
    <property type="term" value="P:regulation of division septum assembly"/>
    <property type="evidence" value="ECO:0007669"/>
    <property type="project" value="TreeGrafter"/>
</dbReference>
<dbReference type="PANTHER" id="PTHR22834:SF20">
    <property type="entry name" value="SH3 DOMAIN-CONTAINING PROTEIN"/>
    <property type="match status" value="1"/>
</dbReference>
<reference evidence="3" key="2">
    <citation type="submission" date="2020-11" db="EMBL/GenBank/DDBJ databases">
        <authorList>
            <consortium name="DOE Joint Genome Institute"/>
            <person name="Kuo A."/>
            <person name="Miyauchi S."/>
            <person name="Kiss E."/>
            <person name="Drula E."/>
            <person name="Kohler A."/>
            <person name="Sanchez-Garcia M."/>
            <person name="Andreopoulos B."/>
            <person name="Barry K.W."/>
            <person name="Bonito G."/>
            <person name="Buee M."/>
            <person name="Carver A."/>
            <person name="Chen C."/>
            <person name="Cichocki N."/>
            <person name="Clum A."/>
            <person name="Culley D."/>
            <person name="Crous P.W."/>
            <person name="Fauchery L."/>
            <person name="Girlanda M."/>
            <person name="Hayes R."/>
            <person name="Keri Z."/>
            <person name="Labutti K."/>
            <person name="Lipzen A."/>
            <person name="Lombard V."/>
            <person name="Magnuson J."/>
            <person name="Maillard F."/>
            <person name="Morin E."/>
            <person name="Murat C."/>
            <person name="Nolan M."/>
            <person name="Ohm R."/>
            <person name="Pangilinan J."/>
            <person name="Pereira M."/>
            <person name="Perotto S."/>
            <person name="Peter M."/>
            <person name="Riley R."/>
            <person name="Sitrit Y."/>
            <person name="Stielow B."/>
            <person name="Szollosi G."/>
            <person name="Zifcakova L."/>
            <person name="Stursova M."/>
            <person name="Spatafora J.W."/>
            <person name="Tedersoo L."/>
            <person name="Vaario L.-M."/>
            <person name="Yamada A."/>
            <person name="Yan M."/>
            <person name="Wang P."/>
            <person name="Xu J."/>
            <person name="Bruns T."/>
            <person name="Baldrian P."/>
            <person name="Vilgalys R."/>
            <person name="Henrissat B."/>
            <person name="Grigoriev I.V."/>
            <person name="Hibbett D."/>
            <person name="Nagy L.G."/>
            <person name="Martin F.M."/>
        </authorList>
    </citation>
    <scope>NUCLEOTIDE SEQUENCE</scope>
    <source>
        <strain evidence="3">UH-Tt-Lm1</strain>
    </source>
</reference>
<dbReference type="PROSITE" id="PS50010">
    <property type="entry name" value="DH_2"/>
    <property type="match status" value="1"/>
</dbReference>
<dbReference type="SMART" id="SM00325">
    <property type="entry name" value="RhoGEF"/>
    <property type="match status" value="1"/>
</dbReference>
<dbReference type="InterPro" id="IPR035899">
    <property type="entry name" value="DBL_dom_sf"/>
</dbReference>
<dbReference type="AlphaFoldDB" id="A0A9P6L5W5"/>
<dbReference type="CDD" id="cd00160">
    <property type="entry name" value="RhoGEF"/>
    <property type="match status" value="1"/>
</dbReference>
<dbReference type="SUPFAM" id="SSF103657">
    <property type="entry name" value="BAR/IMD domain-like"/>
    <property type="match status" value="1"/>
</dbReference>
<feature type="compositionally biased region" description="Basic residues" evidence="1">
    <location>
        <begin position="665"/>
        <end position="677"/>
    </location>
</feature>
<feature type="region of interest" description="Disordered" evidence="1">
    <location>
        <begin position="1"/>
        <end position="34"/>
    </location>
</feature>
<sequence length="860" mass="94200">MAPLSPVDTTDDGESSSGSSSSLNNNTTSTSPAMSKRTHALLELLSSERAYASDLALIRDIHIPLALGQPPPFNPNTSALSSSSSSGSSSRAISIASNSSGSSTAGPPMTKEDVKIIFNNVADLALFSDFFSERLEEALGSVLEGGTGQDWVGALFLEMIPLLEPPYKKYITRHPTALEHLSGLQKTQALNSYLEHTRTLAASLTHAWDLSSLLIKPVQRLLKYSLLLTAVIDGTPDDHPDKENLIKAKASMEDVARGVNEGRRRREVIKEVLTGGKNTPDSSTTSFSSGGSVLKPKKGFTVGVSASVKLVKGMKHPTKSREGADGNEEKGQVEKMEAELKRCEAFIRKFAKETVDWTRKMKHVMTCLYAWADAFGQVIGISPDSVSEAFDAFKMVLRAQIIPVCEDLEKIVQERLLPQLSLLVDSMNDPLRLLEAMHTLEPLHYGLLDLDVSKSRPPPSLLEASQSYVALRGQLFTELPQYIQLLHKGITAAIVQLSTWQTTFYKDAHIHWGELWDALRVEEDSSISCAPETMQIWWERFSILEEALGELGILRRSKVSPPSPARSGSVPTRVMKAFDLDRPASPARIAPTANGDTQDARRERKKQGRSSDVMVPHMELSQSYPQQSNNCPPYSASNYPQNHHPPRPPPLPHSNTQPMPSTSHPTRRPTQRARSHTRATIEDFQYLGALIGDTSLAAAPAYAREANEDRPKPQRRGSVKKKLADTLENQQGHGRSHSRSRSRPSTPHPPSYPAYPTSPPLITTNSSTSTHSQGPYSTPVLYACEAVTAFRLGQQALYQGIGFHTLAVGTRLGIVEERGHPCTHPSLPVHVDDGEDCLLLAVDAYGNYGWAFASFLVPVD</sequence>
<dbReference type="InterPro" id="IPR051492">
    <property type="entry name" value="Dynamin-Rho_GEF"/>
</dbReference>
<dbReference type="InterPro" id="IPR027267">
    <property type="entry name" value="AH/BAR_dom_sf"/>
</dbReference>
<feature type="region of interest" description="Disordered" evidence="1">
    <location>
        <begin position="702"/>
        <end position="721"/>
    </location>
</feature>
<dbReference type="OrthoDB" id="10256089at2759"/>
<comment type="caution">
    <text evidence="3">The sequence shown here is derived from an EMBL/GenBank/DDBJ whole genome shotgun (WGS) entry which is preliminary data.</text>
</comment>
<proteinExistence type="predicted"/>
<feature type="compositionally biased region" description="Low complexity" evidence="1">
    <location>
        <begin position="15"/>
        <end position="31"/>
    </location>
</feature>